<feature type="compositionally biased region" description="Basic and acidic residues" evidence="1">
    <location>
        <begin position="960"/>
        <end position="969"/>
    </location>
</feature>
<dbReference type="InterPro" id="IPR013103">
    <property type="entry name" value="RVT_2"/>
</dbReference>
<dbReference type="Pfam" id="PF07727">
    <property type="entry name" value="RVT_2"/>
    <property type="match status" value="1"/>
</dbReference>
<evidence type="ECO:0000259" key="3">
    <source>
        <dbReference type="Pfam" id="PF07727"/>
    </source>
</evidence>
<keyword evidence="2" id="KW-0812">Transmembrane</keyword>
<reference evidence="4" key="1">
    <citation type="submission" date="2023-10" db="EMBL/GenBank/DDBJ databases">
        <authorList>
            <person name="Chen Y."/>
            <person name="Shah S."/>
            <person name="Dougan E. K."/>
            <person name="Thang M."/>
            <person name="Chan C."/>
        </authorList>
    </citation>
    <scope>NUCLEOTIDE SEQUENCE [LARGE SCALE GENOMIC DNA]</scope>
</reference>
<evidence type="ECO:0000256" key="1">
    <source>
        <dbReference type="SAM" id="MobiDB-lite"/>
    </source>
</evidence>
<feature type="region of interest" description="Disordered" evidence="1">
    <location>
        <begin position="880"/>
        <end position="1042"/>
    </location>
</feature>
<organism evidence="4 5">
    <name type="scientific">Prorocentrum cordatum</name>
    <dbReference type="NCBI Taxonomy" id="2364126"/>
    <lineage>
        <taxon>Eukaryota</taxon>
        <taxon>Sar</taxon>
        <taxon>Alveolata</taxon>
        <taxon>Dinophyceae</taxon>
        <taxon>Prorocentrales</taxon>
        <taxon>Prorocentraceae</taxon>
        <taxon>Prorocentrum</taxon>
    </lineage>
</organism>
<feature type="transmembrane region" description="Helical" evidence="2">
    <location>
        <begin position="1653"/>
        <end position="1676"/>
    </location>
</feature>
<dbReference type="Proteomes" id="UP001189429">
    <property type="component" value="Unassembled WGS sequence"/>
</dbReference>
<feature type="region of interest" description="Disordered" evidence="1">
    <location>
        <begin position="102"/>
        <end position="150"/>
    </location>
</feature>
<dbReference type="EMBL" id="CAUYUJ010006670">
    <property type="protein sequence ID" value="CAK0818246.1"/>
    <property type="molecule type" value="Genomic_DNA"/>
</dbReference>
<comment type="caution">
    <text evidence="4">The sequence shown here is derived from an EMBL/GenBank/DDBJ whole genome shotgun (WGS) entry which is preliminary data.</text>
</comment>
<proteinExistence type="predicted"/>
<keyword evidence="5" id="KW-1185">Reference proteome</keyword>
<keyword evidence="2" id="KW-1133">Transmembrane helix</keyword>
<evidence type="ECO:0000313" key="5">
    <source>
        <dbReference type="Proteomes" id="UP001189429"/>
    </source>
</evidence>
<gene>
    <name evidence="4" type="ORF">PCOR1329_LOCUS20591</name>
</gene>
<name>A0ABN9RJI3_9DINO</name>
<accession>A0ABN9RJI3</accession>
<sequence>MVETIPPDLERGIRKLMEALESLCPPKVCRKGETMTVFFESWDQEDEADDDGIEELVQRELEALATDLGDTNEEGLDHDQAEAVEKAAVQLSELPEALATVRQARDSLRKGGSSSSGGAAVAPPQRSGRGRGRSIAGRKPGRRGKFQPIKDTLDKRKKNSQCRVCDGWGHWAGDPECPGAREVQEVTAGVDLDDDGMENLAIEMAFPLAVLQNTVVVGPSPMHKKGAVDSACARSVMGTLWWDDYYGHLKALGLDKLVTFESVHENFKFGDGGTKDSDTQVKFPVAAAKVPHFIKATCWRFQDRSTGHYMLELNPDAYHVLRSHSRDKNVTDELPRRLRPRTTGVKAASRIMALVCGAQAATPTCGQGLGPAAEAVKGVTSVSQTQNLEKEQNLAGITKAKTLQDHNVSTNKVKKLIQLEHADQVHGQAVAAIRRGRPRNYSLFELACEPNSLLGREFNATGRDRAFRVHLPQCDLRRKQTVEGILVKIMKEKKLGRIPVVSISIPCTPWCTYQRPWNSRTLAQRVRLRMARQDNSNILRNILWLLKELRPHAIPTGFELPFVSDIWNDRYMPKELFHIQQIIGLRAVFDGCRYGIKTSKGKPIRKRFKVLTKHQPIVEKLYEKCDGTHVHAKVFGGKDLNQTGCYTVSLVKDIASGLRTVRRGYDVLPVAHDTEVTARAKAVLDAMDPAERVVKLVHTITGHPTSASLARAIRLQGGSAKAIAAAEAHRCPDCERRKPPDISTPADLRSKFREFGDGVATDLMTLADIKGHQAQLQNNVDMATTFQLVAPQAARPSSHNFSIGDQVFYWRGLNKAKKMWNFKWHGPRVFIGYKGNNVWVSHRNATLKCSPKHIRPALPEECVPWNEIFDALAHDNEPEFQEDTPYMEDPPGTDTDYYDMTADDEEIPGPTHTYPTAGRRQTGKRPGQFGYRREGTAEEETPGPPPDFDATLGPDQLADPEAKRPRFAPEPESETPVEMPPAQPRHPDHDPVPVEPEAPCEQPMTDQEQHQRAHSSQVPDAFDPDLYEQEPETPWVHQGAPDLDEDLDVDEIGKSPRSPGLTSIMELSLKESVDFDYSNLYSTRFRRVDLVGKSRSKELTIRNLTGGNQVKMRKAMASEWDKWLAFNAVRFCSREELAQLKRKKPQLKVVGTRFALTEKDTDTFKARLVVQGCQENDLGIRTDALTGSRDAFWLTAGFAAQHGWDGAFFDAESAYLQAEGMDRDLTIKMSMENPPPGTVPGQIFFATGSIYGAKDAGRAWYSYLKSVLSGSHIHESKLERGWYYLAHQGEIILVIHSYVDDMFFAWKQSNTYVLKIMPELEKRLHLAKKVGDVDYLGTRVQMTLGFINVTQEKAIRAIEHIPIHENRTKMPESRPDAACNQNLAAQRISKLKVQDLINLNQLVTELKQNPTLGLVFYGDSAFANAEGERSQCGLVGGLTHKPEEVAQGTFSELIPLTWCSGRVPRVVRSTLSAEAYDISEASEYAEWYRQVLTELKMAAKLGGPPKLKDVERQADNIKMTTFTDSKNLEETVEKDAGVVQETRLRIVVSMLRETFAPTASILRWILTHTMVTDALTKVMHAGMLMAFMSGRDVKFSAPAPKSKKLVPLLTLATRAIPGASFDLWPMERTSNDRHSQDLTIVQSCSREGYAVSWLYYLQGVAFGIMLTLVCMMVYVVMQKMLSLQSGTPEADRQMETMMVRPAMQRKTQQVDYPMQFKTQQVDCPMDIKIKPKHGKDVGHMIQVRDVMTMSQTTYVRGFAPGPRRHKPVHNFEGYVFCGQPYDRVSTP</sequence>
<protein>
    <recommendedName>
        <fullName evidence="3">Reverse transcriptase Ty1/copia-type domain-containing protein</fullName>
    </recommendedName>
</protein>
<evidence type="ECO:0000313" key="4">
    <source>
        <dbReference type="EMBL" id="CAK0818246.1"/>
    </source>
</evidence>
<keyword evidence="2" id="KW-0472">Membrane</keyword>
<evidence type="ECO:0000256" key="2">
    <source>
        <dbReference type="SAM" id="Phobius"/>
    </source>
</evidence>
<feature type="domain" description="Reverse transcriptase Ty1/copia-type" evidence="3">
    <location>
        <begin position="1146"/>
        <end position="1358"/>
    </location>
</feature>
<feature type="compositionally biased region" description="Acidic residues" evidence="1">
    <location>
        <begin position="1022"/>
        <end position="1031"/>
    </location>
</feature>